<dbReference type="InterPro" id="IPR048258">
    <property type="entry name" value="Cyclins_cyclin-box"/>
</dbReference>
<organism evidence="8 9">
    <name type="scientific">Paramuricea clavata</name>
    <name type="common">Red gorgonian</name>
    <name type="synonym">Violescent sea-whip</name>
    <dbReference type="NCBI Taxonomy" id="317549"/>
    <lineage>
        <taxon>Eukaryota</taxon>
        <taxon>Metazoa</taxon>
        <taxon>Cnidaria</taxon>
        <taxon>Anthozoa</taxon>
        <taxon>Octocorallia</taxon>
        <taxon>Malacalcyonacea</taxon>
        <taxon>Plexauridae</taxon>
        <taxon>Paramuricea</taxon>
    </lineage>
</organism>
<evidence type="ECO:0000256" key="5">
    <source>
        <dbReference type="SAM" id="MobiDB-lite"/>
    </source>
</evidence>
<name>A0A6S7FZ11_PARCT</name>
<dbReference type="InterPro" id="IPR039361">
    <property type="entry name" value="Cyclin"/>
</dbReference>
<dbReference type="GO" id="GO:0016538">
    <property type="term" value="F:cyclin-dependent protein serine/threonine kinase regulator activity"/>
    <property type="evidence" value="ECO:0007669"/>
    <property type="project" value="InterPro"/>
</dbReference>
<dbReference type="InterPro" id="IPR004367">
    <property type="entry name" value="Cyclin_C-dom"/>
</dbReference>
<dbReference type="OrthoDB" id="6022248at2759"/>
<evidence type="ECO:0000256" key="3">
    <source>
        <dbReference type="ARBA" id="ARBA00023306"/>
    </source>
</evidence>
<keyword evidence="2 4" id="KW-0195">Cyclin</keyword>
<evidence type="ECO:0000313" key="9">
    <source>
        <dbReference type="Proteomes" id="UP001152795"/>
    </source>
</evidence>
<reference evidence="8" key="1">
    <citation type="submission" date="2020-04" db="EMBL/GenBank/DDBJ databases">
        <authorList>
            <person name="Alioto T."/>
            <person name="Alioto T."/>
            <person name="Gomez Garrido J."/>
        </authorList>
    </citation>
    <scope>NUCLEOTIDE SEQUENCE</scope>
    <source>
        <strain evidence="8">A484AB</strain>
    </source>
</reference>
<dbReference type="PIRSF" id="PIRSF001771">
    <property type="entry name" value="Cyclin_A_B_D_E"/>
    <property type="match status" value="1"/>
</dbReference>
<dbReference type="Pfam" id="PF00134">
    <property type="entry name" value="Cyclin_N"/>
    <property type="match status" value="1"/>
</dbReference>
<dbReference type="InterPro" id="IPR013763">
    <property type="entry name" value="Cyclin-like_dom"/>
</dbReference>
<dbReference type="AlphaFoldDB" id="A0A6S7FZ11"/>
<feature type="compositionally biased region" description="Basic residues" evidence="5">
    <location>
        <begin position="29"/>
        <end position="45"/>
    </location>
</feature>
<feature type="compositionally biased region" description="Basic and acidic residues" evidence="5">
    <location>
        <begin position="15"/>
        <end position="28"/>
    </location>
</feature>
<gene>
    <name evidence="8" type="ORF">PACLA_8A086651</name>
</gene>
<accession>A0A6S7FZ11</accession>
<keyword evidence="9" id="KW-1185">Reference proteome</keyword>
<dbReference type="InterPro" id="IPR036915">
    <property type="entry name" value="Cyclin-like_sf"/>
</dbReference>
<dbReference type="Gene3D" id="1.10.472.10">
    <property type="entry name" value="Cyclin-like"/>
    <property type="match status" value="2"/>
</dbReference>
<evidence type="ECO:0000259" key="7">
    <source>
        <dbReference type="SMART" id="SM01332"/>
    </source>
</evidence>
<evidence type="ECO:0000259" key="6">
    <source>
        <dbReference type="SMART" id="SM00385"/>
    </source>
</evidence>
<dbReference type="SUPFAM" id="SSF47954">
    <property type="entry name" value="Cyclin-like"/>
    <property type="match status" value="2"/>
</dbReference>
<protein>
    <submittedName>
        <fullName evidence="8">G2 mitotic-specific cyclin-A-like</fullName>
    </submittedName>
</protein>
<evidence type="ECO:0000256" key="1">
    <source>
        <dbReference type="ARBA" id="ARBA00022618"/>
    </source>
</evidence>
<feature type="non-terminal residue" evidence="8">
    <location>
        <position position="1"/>
    </location>
</feature>
<sequence>METRRNAAANNLRQTKNENNENLQEAKQRSHVGKPKAKSLQRNKRVPLGTLSNSFHPFQTRSKLASSHERCQKNDISALDKHSHTKMCGGTSQQTFAVYIDQENIPWPSVDMIVHTTNTDINEEEIDGNNECIEEESISDMTCNSCSDDDTFNDSSLLEYVSEIYEYLKEAEKRHRPKRNFMNGQPLINKSMRAILVDWLVEVSEEYSLVPETLFLTVNYIDRFLSSNAIIDPSKLQLVGVSCMLIASKLEEIYPPEISEFVFITNSTYTGDEVRQMENVILKSLAFDLAVPTVLSFLERYGKSVDLPHRLMEKFSHLTKYYCEVVLQDADLQWTHLPSLIAASCVALALNTLECTSWFPLLATNTGYQLGDMKLCIKDIHEILTQVEDTNLQAIKDKYSEF</sequence>
<proteinExistence type="inferred from homology"/>
<dbReference type="SMART" id="SM01332">
    <property type="entry name" value="Cyclin_C"/>
    <property type="match status" value="1"/>
</dbReference>
<feature type="region of interest" description="Disordered" evidence="5">
    <location>
        <begin position="1"/>
        <end position="55"/>
    </location>
</feature>
<dbReference type="InterPro" id="IPR006671">
    <property type="entry name" value="Cyclin_N"/>
</dbReference>
<comment type="similarity">
    <text evidence="4">Belongs to the cyclin family.</text>
</comment>
<feature type="domain" description="Cyclin-like" evidence="6">
    <location>
        <begin position="296"/>
        <end position="382"/>
    </location>
</feature>
<dbReference type="FunFam" id="1.10.472.10:FF:000001">
    <property type="entry name" value="G2/mitotic-specific cyclin"/>
    <property type="match status" value="1"/>
</dbReference>
<keyword evidence="3" id="KW-0131">Cell cycle</keyword>
<evidence type="ECO:0000256" key="4">
    <source>
        <dbReference type="RuleBase" id="RU000383"/>
    </source>
</evidence>
<dbReference type="PANTHER" id="PTHR10177">
    <property type="entry name" value="CYCLINS"/>
    <property type="match status" value="1"/>
</dbReference>
<dbReference type="Pfam" id="PF02984">
    <property type="entry name" value="Cyclin_C"/>
    <property type="match status" value="1"/>
</dbReference>
<feature type="domain" description="Cyclin-like" evidence="6">
    <location>
        <begin position="198"/>
        <end position="283"/>
    </location>
</feature>
<feature type="domain" description="Cyclin C-terminal" evidence="7">
    <location>
        <begin position="292"/>
        <end position="401"/>
    </location>
</feature>
<dbReference type="SMART" id="SM00385">
    <property type="entry name" value="CYCLIN"/>
    <property type="match status" value="2"/>
</dbReference>
<keyword evidence="1" id="KW-0132">Cell division</keyword>
<dbReference type="GO" id="GO:0044772">
    <property type="term" value="P:mitotic cell cycle phase transition"/>
    <property type="evidence" value="ECO:0007669"/>
    <property type="project" value="InterPro"/>
</dbReference>
<dbReference type="GO" id="GO:0051301">
    <property type="term" value="P:cell division"/>
    <property type="evidence" value="ECO:0007669"/>
    <property type="project" value="UniProtKB-KW"/>
</dbReference>
<evidence type="ECO:0000313" key="8">
    <source>
        <dbReference type="EMBL" id="CAB3984765.1"/>
    </source>
</evidence>
<dbReference type="EMBL" id="CACRXK020000781">
    <property type="protein sequence ID" value="CAB3984765.1"/>
    <property type="molecule type" value="Genomic_DNA"/>
</dbReference>
<dbReference type="Proteomes" id="UP001152795">
    <property type="component" value="Unassembled WGS sequence"/>
</dbReference>
<dbReference type="CDD" id="cd20504">
    <property type="entry name" value="CYCLIN_CCNA_rpt1"/>
    <property type="match status" value="1"/>
</dbReference>
<comment type="caution">
    <text evidence="8">The sequence shown here is derived from an EMBL/GenBank/DDBJ whole genome shotgun (WGS) entry which is preliminary data.</text>
</comment>
<dbReference type="InterPro" id="IPR046965">
    <property type="entry name" value="Cyclin_A/B-like"/>
</dbReference>
<evidence type="ECO:0000256" key="2">
    <source>
        <dbReference type="ARBA" id="ARBA00023127"/>
    </source>
</evidence>
<dbReference type="PROSITE" id="PS00292">
    <property type="entry name" value="CYCLINS"/>
    <property type="match status" value="1"/>
</dbReference>